<comment type="caution">
    <text evidence="2">The sequence shown here is derived from an EMBL/GenBank/DDBJ whole genome shotgun (WGS) entry which is preliminary data.</text>
</comment>
<proteinExistence type="predicted"/>
<dbReference type="InterPro" id="IPR036388">
    <property type="entry name" value="WH-like_DNA-bd_sf"/>
</dbReference>
<dbReference type="AlphaFoldDB" id="A0A0C2VMA2"/>
<organism evidence="2 3">
    <name type="scientific">Jeotgalibacillus alimentarius</name>
    <dbReference type="NCBI Taxonomy" id="135826"/>
    <lineage>
        <taxon>Bacteria</taxon>
        <taxon>Bacillati</taxon>
        <taxon>Bacillota</taxon>
        <taxon>Bacilli</taxon>
        <taxon>Bacillales</taxon>
        <taxon>Caryophanaceae</taxon>
        <taxon>Jeotgalibacillus</taxon>
    </lineage>
</organism>
<keyword evidence="3" id="KW-1185">Reference proteome</keyword>
<dbReference type="EMBL" id="JXRQ01000026">
    <property type="protein sequence ID" value="KIL45561.1"/>
    <property type="molecule type" value="Genomic_DNA"/>
</dbReference>
<dbReference type="Gene3D" id="1.10.10.10">
    <property type="entry name" value="Winged helix-like DNA-binding domain superfamily/Winged helix DNA-binding domain"/>
    <property type="match status" value="1"/>
</dbReference>
<dbReference type="Proteomes" id="UP000031950">
    <property type="component" value="Unassembled WGS sequence"/>
</dbReference>
<protein>
    <recommendedName>
        <fullName evidence="1">Arginine repressor DNA-binding domain-containing protein</fullName>
    </recommendedName>
</protein>
<dbReference type="OrthoDB" id="2968410at2"/>
<dbReference type="PATRIC" id="fig|135826.4.peg.2836"/>
<reference evidence="2 3" key="1">
    <citation type="submission" date="2015-01" db="EMBL/GenBank/DDBJ databases">
        <title>Genome sequence of Jeotgalibacillus alimentarius.</title>
        <authorList>
            <person name="Goh K.M."/>
            <person name="Chan K.-G."/>
            <person name="Yaakop A.S."/>
            <person name="Ee R."/>
            <person name="Gan H.M."/>
            <person name="Chan C.S."/>
        </authorList>
    </citation>
    <scope>NUCLEOTIDE SEQUENCE [LARGE SCALE GENOMIC DNA]</scope>
    <source>
        <strain evidence="2 3">YKJ-13</strain>
    </source>
</reference>
<evidence type="ECO:0000313" key="2">
    <source>
        <dbReference type="EMBL" id="KIL45561.1"/>
    </source>
</evidence>
<accession>A0A0C2VMA2</accession>
<dbReference type="GO" id="GO:0003700">
    <property type="term" value="F:DNA-binding transcription factor activity"/>
    <property type="evidence" value="ECO:0007669"/>
    <property type="project" value="InterPro"/>
</dbReference>
<sequence length="172" mass="19977">MTYKEESSDKAKQKKLRHKKIKEIFDQDVVINSHATLISKLKNNFKVEQATISRDLRELGYVYDKNQGKYIPKRSVRKSSLLSEVNRLLVDSNAVVHTGVMEMVLIKSSAEYALLLSQKIEEYFEDNEDFKGALPHMNGYVAIYFHSKFKDRFLKELKALTKELDAKKRAES</sequence>
<dbReference type="InterPro" id="IPR036390">
    <property type="entry name" value="WH_DNA-bd_sf"/>
</dbReference>
<dbReference type="GO" id="GO:0006525">
    <property type="term" value="P:arginine metabolic process"/>
    <property type="evidence" value="ECO:0007669"/>
    <property type="project" value="InterPro"/>
</dbReference>
<dbReference type="Pfam" id="PF01316">
    <property type="entry name" value="Arg_repressor"/>
    <property type="match status" value="1"/>
</dbReference>
<dbReference type="InterPro" id="IPR020900">
    <property type="entry name" value="Arg_repress_DNA-bd"/>
</dbReference>
<dbReference type="SUPFAM" id="SSF46785">
    <property type="entry name" value="Winged helix' DNA-binding domain"/>
    <property type="match status" value="1"/>
</dbReference>
<gene>
    <name evidence="2" type="ORF">KP77_28530</name>
</gene>
<evidence type="ECO:0000313" key="3">
    <source>
        <dbReference type="Proteomes" id="UP000031950"/>
    </source>
</evidence>
<name>A0A0C2VMA2_9BACL</name>
<evidence type="ECO:0000259" key="1">
    <source>
        <dbReference type="Pfam" id="PF01316"/>
    </source>
</evidence>
<dbReference type="RefSeq" id="WP_041123390.1">
    <property type="nucleotide sequence ID" value="NZ_JXRQ01000026.1"/>
</dbReference>
<feature type="domain" description="Arginine repressor DNA-binding" evidence="1">
    <location>
        <begin position="13"/>
        <end position="65"/>
    </location>
</feature>